<feature type="compositionally biased region" description="Basic and acidic residues" evidence="1">
    <location>
        <begin position="142"/>
        <end position="157"/>
    </location>
</feature>
<reference evidence="2" key="2">
    <citation type="submission" date="2019-07" db="EMBL/GenBank/DDBJ databases">
        <authorList>
            <person name="Seetharam A."/>
            <person name="Woodhouse M."/>
            <person name="Cannon E."/>
        </authorList>
    </citation>
    <scope>NUCLEOTIDE SEQUENCE [LARGE SCALE GENOMIC DNA]</scope>
    <source>
        <strain evidence="2">cv. B73</strain>
    </source>
</reference>
<organism evidence="2 3">
    <name type="scientific">Zea mays</name>
    <name type="common">Maize</name>
    <dbReference type="NCBI Taxonomy" id="4577"/>
    <lineage>
        <taxon>Eukaryota</taxon>
        <taxon>Viridiplantae</taxon>
        <taxon>Streptophyta</taxon>
        <taxon>Embryophyta</taxon>
        <taxon>Tracheophyta</taxon>
        <taxon>Spermatophyta</taxon>
        <taxon>Magnoliopsida</taxon>
        <taxon>Liliopsida</taxon>
        <taxon>Poales</taxon>
        <taxon>Poaceae</taxon>
        <taxon>PACMAD clade</taxon>
        <taxon>Panicoideae</taxon>
        <taxon>Andropogonodae</taxon>
        <taxon>Andropogoneae</taxon>
        <taxon>Tripsacinae</taxon>
        <taxon>Zea</taxon>
    </lineage>
</organism>
<dbReference type="EnsemblPlants" id="Zm00001eb176790_T001">
    <property type="protein sequence ID" value="Zm00001eb176790_P001"/>
    <property type="gene ID" value="Zm00001eb176790"/>
</dbReference>
<reference evidence="3" key="1">
    <citation type="journal article" date="2009" name="Science">
        <title>The B73 maize genome: complexity, diversity, and dynamics.</title>
        <authorList>
            <person name="Schnable P.S."/>
            <person name="Ware D."/>
            <person name="Fulton R.S."/>
            <person name="Stein J.C."/>
            <person name="Wei F."/>
            <person name="Pasternak S."/>
            <person name="Liang C."/>
            <person name="Zhang J."/>
            <person name="Fulton L."/>
            <person name="Graves T.A."/>
            <person name="Minx P."/>
            <person name="Reily A.D."/>
            <person name="Courtney L."/>
            <person name="Kruchowski S.S."/>
            <person name="Tomlinson C."/>
            <person name="Strong C."/>
            <person name="Delehaunty K."/>
            <person name="Fronick C."/>
            <person name="Courtney B."/>
            <person name="Rock S.M."/>
            <person name="Belter E."/>
            <person name="Du F."/>
            <person name="Kim K."/>
            <person name="Abbott R.M."/>
            <person name="Cotton M."/>
            <person name="Levy A."/>
            <person name="Marchetto P."/>
            <person name="Ochoa K."/>
            <person name="Jackson S.M."/>
            <person name="Gillam B."/>
            <person name="Chen W."/>
            <person name="Yan L."/>
            <person name="Higginbotham J."/>
            <person name="Cardenas M."/>
            <person name="Waligorski J."/>
            <person name="Applebaum E."/>
            <person name="Phelps L."/>
            <person name="Falcone J."/>
            <person name="Kanchi K."/>
            <person name="Thane T."/>
            <person name="Scimone A."/>
            <person name="Thane N."/>
            <person name="Henke J."/>
            <person name="Wang T."/>
            <person name="Ruppert J."/>
            <person name="Shah N."/>
            <person name="Rotter K."/>
            <person name="Hodges J."/>
            <person name="Ingenthron E."/>
            <person name="Cordes M."/>
            <person name="Kohlberg S."/>
            <person name="Sgro J."/>
            <person name="Delgado B."/>
            <person name="Mead K."/>
            <person name="Chinwalla A."/>
            <person name="Leonard S."/>
            <person name="Crouse K."/>
            <person name="Collura K."/>
            <person name="Kudrna D."/>
            <person name="Currie J."/>
            <person name="He R."/>
            <person name="Angelova A."/>
            <person name="Rajasekar S."/>
            <person name="Mueller T."/>
            <person name="Lomeli R."/>
            <person name="Scara G."/>
            <person name="Ko A."/>
            <person name="Delaney K."/>
            <person name="Wissotski M."/>
            <person name="Lopez G."/>
            <person name="Campos D."/>
            <person name="Braidotti M."/>
            <person name="Ashley E."/>
            <person name="Golser W."/>
            <person name="Kim H."/>
            <person name="Lee S."/>
            <person name="Lin J."/>
            <person name="Dujmic Z."/>
            <person name="Kim W."/>
            <person name="Talag J."/>
            <person name="Zuccolo A."/>
            <person name="Fan C."/>
            <person name="Sebastian A."/>
            <person name="Kramer M."/>
            <person name="Spiegel L."/>
            <person name="Nascimento L."/>
            <person name="Zutavern T."/>
            <person name="Miller B."/>
            <person name="Ambroise C."/>
            <person name="Muller S."/>
            <person name="Spooner W."/>
            <person name="Narechania A."/>
            <person name="Ren L."/>
            <person name="Wei S."/>
            <person name="Kumari S."/>
            <person name="Faga B."/>
            <person name="Levy M.J."/>
            <person name="McMahan L."/>
            <person name="Van Buren P."/>
            <person name="Vaughn M.W."/>
            <person name="Ying K."/>
            <person name="Yeh C.-T."/>
            <person name="Emrich S.J."/>
            <person name="Jia Y."/>
            <person name="Kalyanaraman A."/>
            <person name="Hsia A.-P."/>
            <person name="Barbazuk W.B."/>
            <person name="Baucom R.S."/>
            <person name="Brutnell T.P."/>
            <person name="Carpita N.C."/>
            <person name="Chaparro C."/>
            <person name="Chia J.-M."/>
            <person name="Deragon J.-M."/>
            <person name="Estill J.C."/>
            <person name="Fu Y."/>
            <person name="Jeddeloh J.A."/>
            <person name="Han Y."/>
            <person name="Lee H."/>
            <person name="Li P."/>
            <person name="Lisch D.R."/>
            <person name="Liu S."/>
            <person name="Liu Z."/>
            <person name="Nagel D.H."/>
            <person name="McCann M.C."/>
            <person name="SanMiguel P."/>
            <person name="Myers A.M."/>
            <person name="Nettleton D."/>
            <person name="Nguyen J."/>
            <person name="Penning B.W."/>
            <person name="Ponnala L."/>
            <person name="Schneider K.L."/>
            <person name="Schwartz D.C."/>
            <person name="Sharma A."/>
            <person name="Soderlund C."/>
            <person name="Springer N.M."/>
            <person name="Sun Q."/>
            <person name="Wang H."/>
            <person name="Waterman M."/>
            <person name="Westerman R."/>
            <person name="Wolfgruber T.K."/>
            <person name="Yang L."/>
            <person name="Yu Y."/>
            <person name="Zhang L."/>
            <person name="Zhou S."/>
            <person name="Zhu Q."/>
            <person name="Bennetzen J.L."/>
            <person name="Dawe R.K."/>
            <person name="Jiang J."/>
            <person name="Jiang N."/>
            <person name="Presting G.G."/>
            <person name="Wessler S.R."/>
            <person name="Aluru S."/>
            <person name="Martienssen R.A."/>
            <person name="Clifton S.W."/>
            <person name="McCombie W.R."/>
            <person name="Wing R.A."/>
            <person name="Wilson R.K."/>
        </authorList>
    </citation>
    <scope>NUCLEOTIDE SEQUENCE [LARGE SCALE GENOMIC DNA]</scope>
    <source>
        <strain evidence="3">cv. B73</strain>
    </source>
</reference>
<proteinExistence type="predicted"/>
<reference evidence="2" key="3">
    <citation type="submission" date="2021-05" db="UniProtKB">
        <authorList>
            <consortium name="EnsemblPlants"/>
        </authorList>
    </citation>
    <scope>IDENTIFICATION</scope>
    <source>
        <strain evidence="2">cv. B73</strain>
    </source>
</reference>
<evidence type="ECO:0000313" key="3">
    <source>
        <dbReference type="Proteomes" id="UP000007305"/>
    </source>
</evidence>
<dbReference type="Proteomes" id="UP000007305">
    <property type="component" value="Chromosome 4"/>
</dbReference>
<feature type="region of interest" description="Disordered" evidence="1">
    <location>
        <begin position="140"/>
        <end position="203"/>
    </location>
</feature>
<keyword evidence="3" id="KW-1185">Reference proteome</keyword>
<dbReference type="InParanoid" id="A0A804NPU9"/>
<accession>A0A804NPU9</accession>
<name>A0A804NPU9_MAIZE</name>
<sequence>MPWLPAEQGFLAVALGGKEVGGEQQQGRGWCCPWLGELARTALMPVWNREEKRRAPLGRGGRQLGEDCRARLVERERSRDELKAHPAWAFPGRAGKSRGRHEWGGAELAGRVGGHGSHRGAMGGGAQNCSWSCLKGGEPEEGCARPGEKGGDHRAPGNREPSAMGEARLGACHGGASARRPKQGRWSSRPWEKKGRGGSMLGRRLEEEGLGRHGEEGSRAPCALGRRCCCVWGKKTGRLWRLEIVEGWECKITKCKERGLLFIGMR</sequence>
<dbReference type="Gramene" id="Zm00001eb176790_T001">
    <property type="protein sequence ID" value="Zm00001eb176790_P001"/>
    <property type="gene ID" value="Zm00001eb176790"/>
</dbReference>
<protein>
    <submittedName>
        <fullName evidence="2">Uncharacterized protein</fullName>
    </submittedName>
</protein>
<evidence type="ECO:0000313" key="2">
    <source>
        <dbReference type="EnsemblPlants" id="Zm00001eb176790_P001"/>
    </source>
</evidence>
<evidence type="ECO:0000256" key="1">
    <source>
        <dbReference type="SAM" id="MobiDB-lite"/>
    </source>
</evidence>
<dbReference type="AlphaFoldDB" id="A0A804NPU9"/>